<proteinExistence type="predicted"/>
<protein>
    <recommendedName>
        <fullName evidence="3">MULE transposase domain-containing protein</fullName>
    </recommendedName>
</protein>
<dbReference type="EMBL" id="JAIZAY010000015">
    <property type="protein sequence ID" value="KAJ8028471.1"/>
    <property type="molecule type" value="Genomic_DNA"/>
</dbReference>
<evidence type="ECO:0000313" key="1">
    <source>
        <dbReference type="EMBL" id="KAJ8028471.1"/>
    </source>
</evidence>
<dbReference type="AlphaFoldDB" id="A0A9Q1H1D7"/>
<accession>A0A9Q1H1D7</accession>
<dbReference type="OrthoDB" id="6143244at2759"/>
<reference evidence="1" key="1">
    <citation type="submission" date="2021-10" db="EMBL/GenBank/DDBJ databases">
        <title>Tropical sea cucumber genome reveals ecological adaptation and Cuvierian tubules defense mechanism.</title>
        <authorList>
            <person name="Chen T."/>
        </authorList>
    </citation>
    <scope>NUCLEOTIDE SEQUENCE</scope>
    <source>
        <strain evidence="1">Nanhai2018</strain>
        <tissue evidence="1">Muscle</tissue>
    </source>
</reference>
<keyword evidence="2" id="KW-1185">Reference proteome</keyword>
<name>A0A9Q1H1D7_HOLLE</name>
<evidence type="ECO:0008006" key="3">
    <source>
        <dbReference type="Google" id="ProtNLM"/>
    </source>
</evidence>
<organism evidence="1 2">
    <name type="scientific">Holothuria leucospilota</name>
    <name type="common">Black long sea cucumber</name>
    <name type="synonym">Mertensiothuria leucospilota</name>
    <dbReference type="NCBI Taxonomy" id="206669"/>
    <lineage>
        <taxon>Eukaryota</taxon>
        <taxon>Metazoa</taxon>
        <taxon>Echinodermata</taxon>
        <taxon>Eleutherozoa</taxon>
        <taxon>Echinozoa</taxon>
        <taxon>Holothuroidea</taxon>
        <taxon>Aspidochirotacea</taxon>
        <taxon>Aspidochirotida</taxon>
        <taxon>Holothuriidae</taxon>
        <taxon>Holothuria</taxon>
    </lineage>
</organism>
<dbReference type="Proteomes" id="UP001152320">
    <property type="component" value="Chromosome 15"/>
</dbReference>
<sequence length="154" mass="17830">MALPMLPEGQIRPQFDVMMGEAATESTQELCRYIRDTWMTDGLWAPQAWCVFRKSIRTNNDVEGWHHALNKEAGAKSPFYLLLNVLHDAAKFVQVQVLLVSEGKLRRLRRRRMQTLEARLFRYWGEFEDGARSTDRLLRACARLLGNTDASMDV</sequence>
<evidence type="ECO:0000313" key="2">
    <source>
        <dbReference type="Proteomes" id="UP001152320"/>
    </source>
</evidence>
<gene>
    <name evidence="1" type="ORF">HOLleu_30707</name>
</gene>
<comment type="caution">
    <text evidence="1">The sequence shown here is derived from an EMBL/GenBank/DDBJ whole genome shotgun (WGS) entry which is preliminary data.</text>
</comment>